<dbReference type="Proteomes" id="UP000605784">
    <property type="component" value="Unassembled WGS sequence"/>
</dbReference>
<proteinExistence type="predicted"/>
<evidence type="ECO:0000313" key="2">
    <source>
        <dbReference type="EMBL" id="GGO03537.1"/>
    </source>
</evidence>
<keyword evidence="3" id="KW-1185">Reference proteome</keyword>
<dbReference type="RefSeq" id="WP_189002029.1">
    <property type="nucleotide sequence ID" value="NZ_BMOU01000008.1"/>
</dbReference>
<sequence>MPEKVHECVQSVLDDNPDMGESRAWAICQAEMQAAVDDVEVATTDTLGSSPSDMDTFAQQATGWEKQADGVWANEEEQYLVYDEAVADQQAGEFAVDVFRIVQSEDSEMDLDGDLMGIGVDFPNAGVYVDWRIDAWPDDEQLDEPHVSDYGTIDDLEQATGGVVEPLTTVDAEATGSDLEGQAGSLPPECRKCGEHDRMEGAMVCADCADDGADQQLATPEQQAEVDAVTLHFPPGGEVIDHEEGDWDQFLDDLSKHGDVFQMWKGLQRHPEDTLESHDHPTYVALEADSDVTDIEDVLDDHPAVDYVINPGSIPVFSKPEGWDPEDSDHVPMAEQQG</sequence>
<evidence type="ECO:0000313" key="3">
    <source>
        <dbReference type="Proteomes" id="UP000605784"/>
    </source>
</evidence>
<dbReference type="EMBL" id="BMOU01000008">
    <property type="protein sequence ID" value="GGO03537.1"/>
    <property type="molecule type" value="Genomic_DNA"/>
</dbReference>
<organism evidence="2 3">
    <name type="scientific">Haloarcula pellucida</name>
    <dbReference type="NCBI Taxonomy" id="1427151"/>
    <lineage>
        <taxon>Archaea</taxon>
        <taxon>Methanobacteriati</taxon>
        <taxon>Methanobacteriota</taxon>
        <taxon>Stenosarchaea group</taxon>
        <taxon>Halobacteria</taxon>
        <taxon>Halobacteriales</taxon>
        <taxon>Haloarculaceae</taxon>
        <taxon>Haloarcula</taxon>
    </lineage>
</organism>
<protein>
    <submittedName>
        <fullName evidence="2">Uncharacterized protein</fullName>
    </submittedName>
</protein>
<reference evidence="2" key="2">
    <citation type="submission" date="2020-09" db="EMBL/GenBank/DDBJ databases">
        <authorList>
            <person name="Sun Q."/>
            <person name="Ohkuma M."/>
        </authorList>
    </citation>
    <scope>NUCLEOTIDE SEQUENCE</scope>
    <source>
        <strain evidence="2">JCM 17820</strain>
    </source>
</reference>
<accession>A0A830GT54</accession>
<gene>
    <name evidence="2" type="ORF">GCM10009030_39300</name>
</gene>
<feature type="region of interest" description="Disordered" evidence="1">
    <location>
        <begin position="318"/>
        <end position="338"/>
    </location>
</feature>
<name>A0A830GT54_9EURY</name>
<reference evidence="2" key="1">
    <citation type="journal article" date="2014" name="Int. J. Syst. Evol. Microbiol.">
        <title>Complete genome sequence of Corynebacterium casei LMG S-19264T (=DSM 44701T), isolated from a smear-ripened cheese.</title>
        <authorList>
            <consortium name="US DOE Joint Genome Institute (JGI-PGF)"/>
            <person name="Walter F."/>
            <person name="Albersmeier A."/>
            <person name="Kalinowski J."/>
            <person name="Ruckert C."/>
        </authorList>
    </citation>
    <scope>NUCLEOTIDE SEQUENCE</scope>
    <source>
        <strain evidence="2">JCM 17820</strain>
    </source>
</reference>
<comment type="caution">
    <text evidence="2">The sequence shown here is derived from an EMBL/GenBank/DDBJ whole genome shotgun (WGS) entry which is preliminary data.</text>
</comment>
<dbReference type="AlphaFoldDB" id="A0A830GT54"/>
<evidence type="ECO:0000256" key="1">
    <source>
        <dbReference type="SAM" id="MobiDB-lite"/>
    </source>
</evidence>